<dbReference type="CDD" id="cd00051">
    <property type="entry name" value="EFh"/>
    <property type="match status" value="1"/>
</dbReference>
<dbReference type="Gene3D" id="1.10.238.10">
    <property type="entry name" value="EF-hand"/>
    <property type="match status" value="1"/>
</dbReference>
<name>A0A814PGR5_9BILA</name>
<dbReference type="EMBL" id="CAJOBC010005600">
    <property type="protein sequence ID" value="CAF3869303.1"/>
    <property type="molecule type" value="Genomic_DNA"/>
</dbReference>
<dbReference type="InterPro" id="IPR002048">
    <property type="entry name" value="EF_hand_dom"/>
</dbReference>
<dbReference type="GO" id="GO:0005509">
    <property type="term" value="F:calcium ion binding"/>
    <property type="evidence" value="ECO:0007669"/>
    <property type="project" value="InterPro"/>
</dbReference>
<organism evidence="4 8">
    <name type="scientific">Didymodactylos carnosus</name>
    <dbReference type="NCBI Taxonomy" id="1234261"/>
    <lineage>
        <taxon>Eukaryota</taxon>
        <taxon>Metazoa</taxon>
        <taxon>Spiralia</taxon>
        <taxon>Gnathifera</taxon>
        <taxon>Rotifera</taxon>
        <taxon>Eurotatoria</taxon>
        <taxon>Bdelloidea</taxon>
        <taxon>Philodinida</taxon>
        <taxon>Philodinidae</taxon>
        <taxon>Didymodactylos</taxon>
    </lineage>
</organism>
<evidence type="ECO:0000256" key="2">
    <source>
        <dbReference type="SAM" id="MobiDB-lite"/>
    </source>
</evidence>
<dbReference type="Proteomes" id="UP000682733">
    <property type="component" value="Unassembled WGS sequence"/>
</dbReference>
<evidence type="ECO:0000256" key="1">
    <source>
        <dbReference type="ARBA" id="ARBA00022837"/>
    </source>
</evidence>
<dbReference type="OrthoDB" id="343296at2759"/>
<protein>
    <recommendedName>
        <fullName evidence="3">EF-hand domain-containing protein</fullName>
    </recommendedName>
</protein>
<feature type="domain" description="EF-hand" evidence="3">
    <location>
        <begin position="61"/>
        <end position="96"/>
    </location>
</feature>
<dbReference type="Proteomes" id="UP000677228">
    <property type="component" value="Unassembled WGS sequence"/>
</dbReference>
<dbReference type="InterPro" id="IPR018247">
    <property type="entry name" value="EF_Hand_1_Ca_BS"/>
</dbReference>
<dbReference type="EMBL" id="CAJOBA010040510">
    <property type="protein sequence ID" value="CAF4095894.1"/>
    <property type="molecule type" value="Genomic_DNA"/>
</dbReference>
<dbReference type="Proteomes" id="UP000681722">
    <property type="component" value="Unassembled WGS sequence"/>
</dbReference>
<evidence type="ECO:0000313" key="5">
    <source>
        <dbReference type="EMBL" id="CAF1291175.1"/>
    </source>
</evidence>
<feature type="compositionally biased region" description="Polar residues" evidence="2">
    <location>
        <begin position="108"/>
        <end position="120"/>
    </location>
</feature>
<dbReference type="AlphaFoldDB" id="A0A814PGR5"/>
<reference evidence="4" key="1">
    <citation type="submission" date="2021-02" db="EMBL/GenBank/DDBJ databases">
        <authorList>
            <person name="Nowell W R."/>
        </authorList>
    </citation>
    <scope>NUCLEOTIDE SEQUENCE</scope>
</reference>
<dbReference type="PROSITE" id="PS50222">
    <property type="entry name" value="EF_HAND_2"/>
    <property type="match status" value="2"/>
</dbReference>
<dbReference type="PROSITE" id="PS00018">
    <property type="entry name" value="EF_HAND_1"/>
    <property type="match status" value="2"/>
</dbReference>
<dbReference type="InterPro" id="IPR011992">
    <property type="entry name" value="EF-hand-dom_pair"/>
</dbReference>
<keyword evidence="8" id="KW-1185">Reference proteome</keyword>
<gene>
    <name evidence="4" type="ORF">GPM918_LOCUS18924</name>
    <name evidence="5" type="ORF">OVA965_LOCUS28101</name>
    <name evidence="6" type="ORF">SRO942_LOCUS18921</name>
    <name evidence="7" type="ORF">TMI583_LOCUS28847</name>
</gene>
<evidence type="ECO:0000259" key="3">
    <source>
        <dbReference type="PROSITE" id="PS50222"/>
    </source>
</evidence>
<dbReference type="EMBL" id="CAJNOQ010005600">
    <property type="protein sequence ID" value="CAF1104662.1"/>
    <property type="molecule type" value="Genomic_DNA"/>
</dbReference>
<dbReference type="SMART" id="SM00054">
    <property type="entry name" value="EFh"/>
    <property type="match status" value="2"/>
</dbReference>
<evidence type="ECO:0000313" key="8">
    <source>
        <dbReference type="Proteomes" id="UP000663829"/>
    </source>
</evidence>
<proteinExistence type="predicted"/>
<dbReference type="EMBL" id="CAJNOK010018944">
    <property type="protein sequence ID" value="CAF1291175.1"/>
    <property type="molecule type" value="Genomic_DNA"/>
</dbReference>
<accession>A0A814PGR5</accession>
<dbReference type="Proteomes" id="UP000663829">
    <property type="component" value="Unassembled WGS sequence"/>
</dbReference>
<dbReference type="Pfam" id="PF13499">
    <property type="entry name" value="EF-hand_7"/>
    <property type="match status" value="1"/>
</dbReference>
<evidence type="ECO:0000313" key="6">
    <source>
        <dbReference type="EMBL" id="CAF3869303.1"/>
    </source>
</evidence>
<sequence length="131" mass="14720">MTCQAKRCCKLVLHSIGAALELRPDQLQALQAAFRAVDRNHNGFISPAELKSICHQHGLKVRDADILRVIQAVDLNHDGAISYNEYIWIVMEIYKLAVRQAIQASHSSSGRSINRQSARPTSYRGGYSHRH</sequence>
<keyword evidence="1" id="KW-0106">Calcium</keyword>
<evidence type="ECO:0000313" key="4">
    <source>
        <dbReference type="EMBL" id="CAF1104662.1"/>
    </source>
</evidence>
<feature type="region of interest" description="Disordered" evidence="2">
    <location>
        <begin position="108"/>
        <end position="131"/>
    </location>
</feature>
<feature type="domain" description="EF-hand" evidence="3">
    <location>
        <begin position="25"/>
        <end position="60"/>
    </location>
</feature>
<comment type="caution">
    <text evidence="4">The sequence shown here is derived from an EMBL/GenBank/DDBJ whole genome shotgun (WGS) entry which is preliminary data.</text>
</comment>
<dbReference type="SUPFAM" id="SSF47473">
    <property type="entry name" value="EF-hand"/>
    <property type="match status" value="1"/>
</dbReference>
<evidence type="ECO:0000313" key="7">
    <source>
        <dbReference type="EMBL" id="CAF4095894.1"/>
    </source>
</evidence>